<dbReference type="Proteomes" id="UP001066276">
    <property type="component" value="Chromosome 12"/>
</dbReference>
<reference evidence="2" key="1">
    <citation type="journal article" date="2022" name="bioRxiv">
        <title>Sequencing and chromosome-scale assembly of the giantPleurodeles waltlgenome.</title>
        <authorList>
            <person name="Brown T."/>
            <person name="Elewa A."/>
            <person name="Iarovenko S."/>
            <person name="Subramanian E."/>
            <person name="Araus A.J."/>
            <person name="Petzold A."/>
            <person name="Susuki M."/>
            <person name="Suzuki K.-i.T."/>
            <person name="Hayashi T."/>
            <person name="Toyoda A."/>
            <person name="Oliveira C."/>
            <person name="Osipova E."/>
            <person name="Leigh N.D."/>
            <person name="Simon A."/>
            <person name="Yun M.H."/>
        </authorList>
    </citation>
    <scope>NUCLEOTIDE SEQUENCE</scope>
    <source>
        <strain evidence="2">20211129_DDA</strain>
        <tissue evidence="2">Liver</tissue>
    </source>
</reference>
<comment type="caution">
    <text evidence="2">The sequence shown here is derived from an EMBL/GenBank/DDBJ whole genome shotgun (WGS) entry which is preliminary data.</text>
</comment>
<dbReference type="EMBL" id="JANPWB010000016">
    <property type="protein sequence ID" value="KAJ1080707.1"/>
    <property type="molecule type" value="Genomic_DNA"/>
</dbReference>
<dbReference type="AlphaFoldDB" id="A0AAV7KQ44"/>
<protein>
    <submittedName>
        <fullName evidence="2">Uncharacterized protein</fullName>
    </submittedName>
</protein>
<feature type="compositionally biased region" description="Basic and acidic residues" evidence="1">
    <location>
        <begin position="125"/>
        <end position="147"/>
    </location>
</feature>
<sequence length="147" mass="15894">MQFMLSLKSLHGRFPTPALCEPQCDGLGSAGSSVEAVCAAACDPELKDGGSSPFWFPGLKEARRGVQRLENADVEGGWTADEEEDVEDAGIAERDDERRKRHPVQHQETREGEDASGALTAAQEAHSEHSSHASGEAWHRQVRSEAG</sequence>
<evidence type="ECO:0000313" key="3">
    <source>
        <dbReference type="Proteomes" id="UP001066276"/>
    </source>
</evidence>
<feature type="compositionally biased region" description="Acidic residues" evidence="1">
    <location>
        <begin position="80"/>
        <end position="90"/>
    </location>
</feature>
<keyword evidence="3" id="KW-1185">Reference proteome</keyword>
<proteinExistence type="predicted"/>
<gene>
    <name evidence="2" type="ORF">NDU88_000901</name>
</gene>
<name>A0AAV7KQ44_PLEWA</name>
<accession>A0AAV7KQ44</accession>
<evidence type="ECO:0000256" key="1">
    <source>
        <dbReference type="SAM" id="MobiDB-lite"/>
    </source>
</evidence>
<organism evidence="2 3">
    <name type="scientific">Pleurodeles waltl</name>
    <name type="common">Iberian ribbed newt</name>
    <dbReference type="NCBI Taxonomy" id="8319"/>
    <lineage>
        <taxon>Eukaryota</taxon>
        <taxon>Metazoa</taxon>
        <taxon>Chordata</taxon>
        <taxon>Craniata</taxon>
        <taxon>Vertebrata</taxon>
        <taxon>Euteleostomi</taxon>
        <taxon>Amphibia</taxon>
        <taxon>Batrachia</taxon>
        <taxon>Caudata</taxon>
        <taxon>Salamandroidea</taxon>
        <taxon>Salamandridae</taxon>
        <taxon>Pleurodelinae</taxon>
        <taxon>Pleurodeles</taxon>
    </lineage>
</organism>
<feature type="region of interest" description="Disordered" evidence="1">
    <location>
        <begin position="67"/>
        <end position="147"/>
    </location>
</feature>
<evidence type="ECO:0000313" key="2">
    <source>
        <dbReference type="EMBL" id="KAJ1080707.1"/>
    </source>
</evidence>